<organism evidence="5 6">
    <name type="scientific">Tanacetum coccineum</name>
    <dbReference type="NCBI Taxonomy" id="301880"/>
    <lineage>
        <taxon>Eukaryota</taxon>
        <taxon>Viridiplantae</taxon>
        <taxon>Streptophyta</taxon>
        <taxon>Embryophyta</taxon>
        <taxon>Tracheophyta</taxon>
        <taxon>Spermatophyta</taxon>
        <taxon>Magnoliopsida</taxon>
        <taxon>eudicotyledons</taxon>
        <taxon>Gunneridae</taxon>
        <taxon>Pentapetalae</taxon>
        <taxon>asterids</taxon>
        <taxon>campanulids</taxon>
        <taxon>Asterales</taxon>
        <taxon>Asteraceae</taxon>
        <taxon>Asteroideae</taxon>
        <taxon>Anthemideae</taxon>
        <taxon>Anthemidinae</taxon>
        <taxon>Tanacetum</taxon>
    </lineage>
</organism>
<evidence type="ECO:0000256" key="3">
    <source>
        <dbReference type="SAM" id="MobiDB-lite"/>
    </source>
</evidence>
<dbReference type="Proteomes" id="UP001151760">
    <property type="component" value="Unassembled WGS sequence"/>
</dbReference>
<feature type="compositionally biased region" description="Acidic residues" evidence="3">
    <location>
        <begin position="242"/>
        <end position="254"/>
    </location>
</feature>
<dbReference type="PANTHER" id="PTHR34676:SF8">
    <property type="entry name" value="TRANSMEMBRANE PROTEIN"/>
    <property type="match status" value="1"/>
</dbReference>
<evidence type="ECO:0000256" key="1">
    <source>
        <dbReference type="PROSITE-ProRule" id="PRU00047"/>
    </source>
</evidence>
<dbReference type="PANTHER" id="PTHR34676">
    <property type="entry name" value="DUF4219 DOMAIN-CONTAINING PROTEIN-RELATED"/>
    <property type="match status" value="1"/>
</dbReference>
<evidence type="ECO:0000313" key="6">
    <source>
        <dbReference type="Proteomes" id="UP001151760"/>
    </source>
</evidence>
<keyword evidence="1" id="KW-0862">Zinc</keyword>
<dbReference type="PROSITE" id="PS50158">
    <property type="entry name" value="ZF_CCHC"/>
    <property type="match status" value="1"/>
</dbReference>
<dbReference type="InterPro" id="IPR001878">
    <property type="entry name" value="Znf_CCHC"/>
</dbReference>
<keyword evidence="1" id="KW-0479">Metal-binding</keyword>
<dbReference type="Pfam" id="PF14223">
    <property type="entry name" value="Retrotran_gag_2"/>
    <property type="match status" value="1"/>
</dbReference>
<comment type="caution">
    <text evidence="5">The sequence shown here is derived from an EMBL/GenBank/DDBJ whole genome shotgun (WGS) entry which is preliminary data.</text>
</comment>
<reference evidence="5" key="1">
    <citation type="journal article" date="2022" name="Int. J. Mol. Sci.">
        <title>Draft Genome of Tanacetum Coccineum: Genomic Comparison of Closely Related Tanacetum-Family Plants.</title>
        <authorList>
            <person name="Yamashiro T."/>
            <person name="Shiraishi A."/>
            <person name="Nakayama K."/>
            <person name="Satake H."/>
        </authorList>
    </citation>
    <scope>NUCLEOTIDE SEQUENCE</scope>
</reference>
<evidence type="ECO:0000259" key="4">
    <source>
        <dbReference type="PROSITE" id="PS50158"/>
    </source>
</evidence>
<feature type="compositionally biased region" description="Polar residues" evidence="3">
    <location>
        <begin position="575"/>
        <end position="586"/>
    </location>
</feature>
<protein>
    <submittedName>
        <fullName evidence="5">Zf-CCHC domain-containing protein</fullName>
    </submittedName>
</protein>
<name>A0ABQ4Y9U4_9ASTR</name>
<dbReference type="EMBL" id="BQNB010010170">
    <property type="protein sequence ID" value="GJS73662.1"/>
    <property type="molecule type" value="Genomic_DNA"/>
</dbReference>
<evidence type="ECO:0000313" key="5">
    <source>
        <dbReference type="EMBL" id="GJS73662.1"/>
    </source>
</evidence>
<keyword evidence="1" id="KW-0863">Zinc-finger</keyword>
<dbReference type="SUPFAM" id="SSF57756">
    <property type="entry name" value="Retrovirus zinc finger-like domains"/>
    <property type="match status" value="1"/>
</dbReference>
<feature type="region of interest" description="Disordered" evidence="3">
    <location>
        <begin position="533"/>
        <end position="586"/>
    </location>
</feature>
<evidence type="ECO:0000256" key="2">
    <source>
        <dbReference type="SAM" id="Coils"/>
    </source>
</evidence>
<feature type="coiled-coil region" evidence="2">
    <location>
        <begin position="391"/>
        <end position="448"/>
    </location>
</feature>
<feature type="region of interest" description="Disordered" evidence="3">
    <location>
        <begin position="227"/>
        <end position="254"/>
    </location>
</feature>
<keyword evidence="2" id="KW-0175">Coiled coil</keyword>
<dbReference type="InterPro" id="IPR036875">
    <property type="entry name" value="Znf_CCHC_sf"/>
</dbReference>
<keyword evidence="6" id="KW-1185">Reference proteome</keyword>
<accession>A0ABQ4Y9U4</accession>
<reference evidence="5" key="2">
    <citation type="submission" date="2022-01" db="EMBL/GenBank/DDBJ databases">
        <authorList>
            <person name="Yamashiro T."/>
            <person name="Shiraishi A."/>
            <person name="Satake H."/>
            <person name="Nakayama K."/>
        </authorList>
    </citation>
    <scope>NUCLEOTIDE SEQUENCE</scope>
</reference>
<feature type="region of interest" description="Disordered" evidence="3">
    <location>
        <begin position="277"/>
        <end position="297"/>
    </location>
</feature>
<sequence>MESEKYLEGQSMQRPPLFESDGFIYWKNRFETYVKSKDLDLWHVITDGDFPPIQNNPETKKDEVVPFHKQNDDLKKKLAKNNEAKMVIYNALPRKEYERIFMCQTAKEIWDTLLITHQGNNQVKANKIDLLVQQYEQFMIPEEESIDNAFAKFNTIITSLKALDEGFSSKNCVRKFLRALHPKWRAKVTAIEESKNLTTLSLDELIGNLKVYEEVIKKDSETVKSKREQSRSIALKARKESSDDDSSTSDSEDEEYAMAVRDFKKFFKRRGRFVRQPHEERKSFQRNKDDKNGKGERKCFKCGDPNHLVGECPKLSRYQNQKAFVGGSWSDSDEDEEEKTNDEKCLMAKASNEVLSETEYFSDDQSSLDENDLDSEYSRLCKLGLKVMAKNKTLKQAKIELENEALELKDKLSRLEKGKEVIEECKLCQDLKLENEKLRKEISRLNQFNDSSHSLKKIISSQKTSGDKSGLGFNFTKGSPSETKQVKFVKAQEVESKEKLIESNPNSKPKFILINNTKIPIASDDEVKRFYKPSLKPGVGFTKPTMRSKTPPPRRKENFHPRSKTPQPRRDQGRPNYSNTNHTMWNHPHQPSFTQCGRCSPCMCSNQVQNMFGNNNFGPMKQWGPNG</sequence>
<feature type="domain" description="CCHC-type" evidence="4">
    <location>
        <begin position="297"/>
        <end position="314"/>
    </location>
</feature>
<proteinExistence type="predicted"/>
<gene>
    <name evidence="5" type="ORF">Tco_0706503</name>
</gene>